<gene>
    <name evidence="3" type="ORF">GE061_013486</name>
</gene>
<name>A0A8S9XMU7_APOLU</name>
<dbReference type="GO" id="GO:0071218">
    <property type="term" value="P:cellular response to misfolded protein"/>
    <property type="evidence" value="ECO:0007669"/>
    <property type="project" value="TreeGrafter"/>
</dbReference>
<dbReference type="Proteomes" id="UP000466442">
    <property type="component" value="Linkage Group LG5"/>
</dbReference>
<dbReference type="PANTHER" id="PTHR43908:SF3">
    <property type="entry name" value="AT29763P-RELATED"/>
    <property type="match status" value="1"/>
</dbReference>
<dbReference type="AlphaFoldDB" id="A0A8S9XMU7"/>
<accession>A0A8S9XMU7</accession>
<dbReference type="PROSITE" id="PS50076">
    <property type="entry name" value="DNAJ_2"/>
    <property type="match status" value="1"/>
</dbReference>
<organism evidence="3 4">
    <name type="scientific">Apolygus lucorum</name>
    <name type="common">Small green plant bug</name>
    <name type="synonym">Lygocoris lucorum</name>
    <dbReference type="NCBI Taxonomy" id="248454"/>
    <lineage>
        <taxon>Eukaryota</taxon>
        <taxon>Metazoa</taxon>
        <taxon>Ecdysozoa</taxon>
        <taxon>Arthropoda</taxon>
        <taxon>Hexapoda</taxon>
        <taxon>Insecta</taxon>
        <taxon>Pterygota</taxon>
        <taxon>Neoptera</taxon>
        <taxon>Paraneoptera</taxon>
        <taxon>Hemiptera</taxon>
        <taxon>Heteroptera</taxon>
        <taxon>Panheteroptera</taxon>
        <taxon>Cimicomorpha</taxon>
        <taxon>Miridae</taxon>
        <taxon>Mirini</taxon>
        <taxon>Apolygus</taxon>
    </lineage>
</organism>
<evidence type="ECO:0000313" key="4">
    <source>
        <dbReference type="Proteomes" id="UP000466442"/>
    </source>
</evidence>
<feature type="domain" description="J" evidence="2">
    <location>
        <begin position="40"/>
        <end position="104"/>
    </location>
</feature>
<dbReference type="EMBL" id="WIXP02000005">
    <property type="protein sequence ID" value="KAF6210382.1"/>
    <property type="molecule type" value="Genomic_DNA"/>
</dbReference>
<evidence type="ECO:0000313" key="3">
    <source>
        <dbReference type="EMBL" id="KAF6210382.1"/>
    </source>
</evidence>
<dbReference type="PANTHER" id="PTHR43908">
    <property type="entry name" value="AT29763P-RELATED"/>
    <property type="match status" value="1"/>
</dbReference>
<reference evidence="3" key="1">
    <citation type="journal article" date="2021" name="Mol. Ecol. Resour.">
        <title>Apolygus lucorum genome provides insights into omnivorousness and mesophyll feeding.</title>
        <authorList>
            <person name="Liu Y."/>
            <person name="Liu H."/>
            <person name="Wang H."/>
            <person name="Huang T."/>
            <person name="Liu B."/>
            <person name="Yang B."/>
            <person name="Yin L."/>
            <person name="Li B."/>
            <person name="Zhang Y."/>
            <person name="Zhang S."/>
            <person name="Jiang F."/>
            <person name="Zhang X."/>
            <person name="Ren Y."/>
            <person name="Wang B."/>
            <person name="Wang S."/>
            <person name="Lu Y."/>
            <person name="Wu K."/>
            <person name="Fan W."/>
            <person name="Wang G."/>
        </authorList>
    </citation>
    <scope>NUCLEOTIDE SEQUENCE</scope>
    <source>
        <strain evidence="3">12Hb</strain>
    </source>
</reference>
<dbReference type="SUPFAM" id="SSF46565">
    <property type="entry name" value="Chaperone J-domain"/>
    <property type="match status" value="1"/>
</dbReference>
<comment type="caution">
    <text evidence="3">The sequence shown here is derived from an EMBL/GenBank/DDBJ whole genome shotgun (WGS) entry which is preliminary data.</text>
</comment>
<dbReference type="GO" id="GO:0005789">
    <property type="term" value="C:endoplasmic reticulum membrane"/>
    <property type="evidence" value="ECO:0007669"/>
    <property type="project" value="TreeGrafter"/>
</dbReference>
<dbReference type="InterPro" id="IPR051100">
    <property type="entry name" value="DnaJ_subfamily_B/C"/>
</dbReference>
<dbReference type="OrthoDB" id="442087at2759"/>
<dbReference type="Pfam" id="PF00226">
    <property type="entry name" value="DnaJ"/>
    <property type="match status" value="1"/>
</dbReference>
<evidence type="ECO:0000256" key="1">
    <source>
        <dbReference type="SAM" id="Phobius"/>
    </source>
</evidence>
<protein>
    <recommendedName>
        <fullName evidence="2">J domain-containing protein</fullName>
    </recommendedName>
</protein>
<keyword evidence="1" id="KW-1133">Transmembrane helix</keyword>
<dbReference type="SMART" id="SM00271">
    <property type="entry name" value="DnaJ"/>
    <property type="match status" value="1"/>
</dbReference>
<sequence>MHGPGCMVEWNHGPRLTVEGRMDFTYEQLEAVRRIEDSQDYYEILDVSRDASDGDIRRAYKKLALLLHPDKNNAPGAAEAFKVVVTAFEVLSSEEKRREYDLSRQQNMMCMEDLSGTDWLMMGVGAGLGALAGFMLYKASQNQNRSKN</sequence>
<proteinExistence type="predicted"/>
<keyword evidence="4" id="KW-1185">Reference proteome</keyword>
<dbReference type="PRINTS" id="PR00625">
    <property type="entry name" value="JDOMAIN"/>
</dbReference>
<feature type="transmembrane region" description="Helical" evidence="1">
    <location>
        <begin position="119"/>
        <end position="137"/>
    </location>
</feature>
<dbReference type="GO" id="GO:0030544">
    <property type="term" value="F:Hsp70 protein binding"/>
    <property type="evidence" value="ECO:0007669"/>
    <property type="project" value="TreeGrafter"/>
</dbReference>
<keyword evidence="1" id="KW-0812">Transmembrane</keyword>
<dbReference type="CDD" id="cd06257">
    <property type="entry name" value="DnaJ"/>
    <property type="match status" value="1"/>
</dbReference>
<dbReference type="InterPro" id="IPR036869">
    <property type="entry name" value="J_dom_sf"/>
</dbReference>
<dbReference type="Gene3D" id="1.10.287.110">
    <property type="entry name" value="DnaJ domain"/>
    <property type="match status" value="1"/>
</dbReference>
<evidence type="ECO:0000259" key="2">
    <source>
        <dbReference type="PROSITE" id="PS50076"/>
    </source>
</evidence>
<dbReference type="InterPro" id="IPR001623">
    <property type="entry name" value="DnaJ_domain"/>
</dbReference>
<keyword evidence="1" id="KW-0472">Membrane</keyword>